<proteinExistence type="predicted"/>
<name>A0ACD0NXZ4_9BASI</name>
<keyword evidence="2" id="KW-1185">Reference proteome</keyword>
<dbReference type="Proteomes" id="UP000245626">
    <property type="component" value="Unassembled WGS sequence"/>
</dbReference>
<dbReference type="EMBL" id="KZ819904">
    <property type="protein sequence ID" value="PWN50718.1"/>
    <property type="molecule type" value="Genomic_DNA"/>
</dbReference>
<protein>
    <submittedName>
        <fullName evidence="1">Uncharacterized protein</fullName>
    </submittedName>
</protein>
<gene>
    <name evidence="1" type="ORF">IE53DRAFT_81647</name>
</gene>
<reference evidence="1 2" key="1">
    <citation type="journal article" date="2018" name="Mol. Biol. Evol.">
        <title>Broad Genomic Sampling Reveals a Smut Pathogenic Ancestry of the Fungal Clade Ustilaginomycotina.</title>
        <authorList>
            <person name="Kijpornyongpan T."/>
            <person name="Mondo S.J."/>
            <person name="Barry K."/>
            <person name="Sandor L."/>
            <person name="Lee J."/>
            <person name="Lipzen A."/>
            <person name="Pangilinan J."/>
            <person name="LaButti K."/>
            <person name="Hainaut M."/>
            <person name="Henrissat B."/>
            <person name="Grigoriev I.V."/>
            <person name="Spatafora J.W."/>
            <person name="Aime M.C."/>
        </authorList>
    </citation>
    <scope>NUCLEOTIDE SEQUENCE [LARGE SCALE GENOMIC DNA]</scope>
    <source>
        <strain evidence="1 2">SA 807</strain>
    </source>
</reference>
<organism evidence="1 2">
    <name type="scientific">Violaceomyces palustris</name>
    <dbReference type="NCBI Taxonomy" id="1673888"/>
    <lineage>
        <taxon>Eukaryota</taxon>
        <taxon>Fungi</taxon>
        <taxon>Dikarya</taxon>
        <taxon>Basidiomycota</taxon>
        <taxon>Ustilaginomycotina</taxon>
        <taxon>Ustilaginomycetes</taxon>
        <taxon>Violaceomycetales</taxon>
        <taxon>Violaceomycetaceae</taxon>
        <taxon>Violaceomyces</taxon>
    </lineage>
</organism>
<sequence length="172" mass="19408">MKFGKHILSQQISGWGSYYLDYKFLKKIINSLEKGRLGDAALFATGVRPDEIPNGSNVPDQQQEDASAAVTGAQILPKVEGSDELQIHKAAFFFKLERELEKINAFYLQKEAELKARLGTLIDKKQFIFQARNSAKLSKDSPSYVALYEGFRYFEKDLSKLQHASIESLSPN</sequence>
<evidence type="ECO:0000313" key="1">
    <source>
        <dbReference type="EMBL" id="PWN50718.1"/>
    </source>
</evidence>
<evidence type="ECO:0000313" key="2">
    <source>
        <dbReference type="Proteomes" id="UP000245626"/>
    </source>
</evidence>
<accession>A0ACD0NXZ4</accession>